<gene>
    <name evidence="5" type="primary">LOC107110453</name>
</gene>
<dbReference type="RefSeq" id="XP_015266725.1">
    <property type="nucleotide sequence ID" value="XM_015411239.1"/>
</dbReference>
<reference evidence="5" key="1">
    <citation type="submission" date="2025-08" db="UniProtKB">
        <authorList>
            <consortium name="RefSeq"/>
        </authorList>
    </citation>
    <scope>IDENTIFICATION</scope>
</reference>
<evidence type="ECO:0000313" key="4">
    <source>
        <dbReference type="Proteomes" id="UP000694871"/>
    </source>
</evidence>
<comment type="caution">
    <text evidence="2">Lacks conserved residue(s) required for the propagation of feature annotation.</text>
</comment>
<keyword evidence="4" id="KW-1185">Reference proteome</keyword>
<dbReference type="InterPro" id="IPR001283">
    <property type="entry name" value="CRISP-related"/>
</dbReference>
<organism evidence="4 5">
    <name type="scientific">Gekko japonicus</name>
    <name type="common">Schlegel's Japanese gecko</name>
    <dbReference type="NCBI Taxonomy" id="146911"/>
    <lineage>
        <taxon>Eukaryota</taxon>
        <taxon>Metazoa</taxon>
        <taxon>Chordata</taxon>
        <taxon>Craniata</taxon>
        <taxon>Vertebrata</taxon>
        <taxon>Euteleostomi</taxon>
        <taxon>Lepidosauria</taxon>
        <taxon>Squamata</taxon>
        <taxon>Bifurcata</taxon>
        <taxon>Gekkota</taxon>
        <taxon>Gekkonidae</taxon>
        <taxon>Gekkoninae</taxon>
        <taxon>Gekko</taxon>
    </lineage>
</organism>
<sequence length="151" mass="17024">MPCGETIFQSNQVTLWPDVIDFWMNGRAYFKYGTGATDPRKNIFAYTQIIWYNSHIIGCAVGHCPESTFPFAYICHYCPGGNLMSKMAKPYKEGPSCGDCPKACEDKLCTNPCQYADTAFNCRDMKKVYSCKSKLLIDSCKATCKCKKKIL</sequence>
<dbReference type="InterPro" id="IPR003582">
    <property type="entry name" value="ShKT_dom"/>
</dbReference>
<dbReference type="SUPFAM" id="SSF55797">
    <property type="entry name" value="PR-1-like"/>
    <property type="match status" value="1"/>
</dbReference>
<evidence type="ECO:0000256" key="1">
    <source>
        <dbReference type="ARBA" id="ARBA00009923"/>
    </source>
</evidence>
<comment type="similarity">
    <text evidence="1">Belongs to the CRISP family.</text>
</comment>
<protein>
    <submittedName>
        <fullName evidence="5">Cysteine-rich venom protein Cau1-like</fullName>
    </submittedName>
</protein>
<evidence type="ECO:0000313" key="5">
    <source>
        <dbReference type="RefSeq" id="XP_015266725.1"/>
    </source>
</evidence>
<dbReference type="InterPro" id="IPR013871">
    <property type="entry name" value="Cysteine_rich_secretory"/>
</dbReference>
<feature type="disulfide bond" evidence="2">
    <location>
        <begin position="122"/>
        <end position="140"/>
    </location>
</feature>
<dbReference type="SMART" id="SM00198">
    <property type="entry name" value="SCP"/>
    <property type="match status" value="1"/>
</dbReference>
<dbReference type="InterPro" id="IPR042076">
    <property type="entry name" value="Crisp-like_dom"/>
</dbReference>
<dbReference type="GeneID" id="107110453"/>
<dbReference type="InterPro" id="IPR035940">
    <property type="entry name" value="CAP_sf"/>
</dbReference>
<dbReference type="Gene3D" id="1.10.10.740">
    <property type="entry name" value="Crisp domain"/>
    <property type="match status" value="1"/>
</dbReference>
<dbReference type="PRINTS" id="PR00837">
    <property type="entry name" value="V5TPXLIKE"/>
</dbReference>
<dbReference type="SUPFAM" id="SSF57546">
    <property type="entry name" value="Crisp domain-like"/>
    <property type="match status" value="1"/>
</dbReference>
<evidence type="ECO:0000259" key="3">
    <source>
        <dbReference type="PROSITE" id="PS51670"/>
    </source>
</evidence>
<dbReference type="Gene3D" id="3.40.33.10">
    <property type="entry name" value="CAP"/>
    <property type="match status" value="1"/>
</dbReference>
<dbReference type="Proteomes" id="UP000694871">
    <property type="component" value="Unplaced"/>
</dbReference>
<accession>A0ABM1JZ38</accession>
<feature type="domain" description="ShKT" evidence="3">
    <location>
        <begin position="113"/>
        <end position="146"/>
    </location>
</feature>
<name>A0ABM1JZ38_GEKJA</name>
<proteinExistence type="inferred from homology"/>
<dbReference type="Pfam" id="PF08562">
    <property type="entry name" value="Crisp"/>
    <property type="match status" value="1"/>
</dbReference>
<keyword evidence="2" id="KW-1015">Disulfide bond</keyword>
<dbReference type="PROSITE" id="PS51670">
    <property type="entry name" value="SHKT"/>
    <property type="match status" value="1"/>
</dbReference>
<dbReference type="Pfam" id="PF00188">
    <property type="entry name" value="CAP"/>
    <property type="match status" value="1"/>
</dbReference>
<dbReference type="InterPro" id="IPR014044">
    <property type="entry name" value="CAP_dom"/>
</dbReference>
<evidence type="ECO:0000256" key="2">
    <source>
        <dbReference type="PROSITE-ProRule" id="PRU01005"/>
    </source>
</evidence>
<feature type="disulfide bond" evidence="2">
    <location>
        <begin position="131"/>
        <end position="144"/>
    </location>
</feature>
<dbReference type="PANTHER" id="PTHR10334">
    <property type="entry name" value="CYSTEINE-RICH SECRETORY PROTEIN-RELATED"/>
    <property type="match status" value="1"/>
</dbReference>